<name>A0A8T1P148_CARIL</name>
<reference evidence="1" key="1">
    <citation type="submission" date="2020-12" db="EMBL/GenBank/DDBJ databases">
        <title>WGS assembly of Carya illinoinensis cv. Pawnee.</title>
        <authorList>
            <person name="Platts A."/>
            <person name="Shu S."/>
            <person name="Wright S."/>
            <person name="Barry K."/>
            <person name="Edger P."/>
            <person name="Pires J.C."/>
            <person name="Schmutz J."/>
        </authorList>
    </citation>
    <scope>NUCLEOTIDE SEQUENCE</scope>
    <source>
        <tissue evidence="1">Leaf</tissue>
    </source>
</reference>
<sequence length="50" mass="6110">MQAWTYILLAYESKGQNCVIRWRGIWIRRGRLFLNMVKHLSPCHFRIFSL</sequence>
<evidence type="ECO:0000313" key="1">
    <source>
        <dbReference type="EMBL" id="KAG6635988.1"/>
    </source>
</evidence>
<gene>
    <name evidence="1" type="ORF">CIPAW_11G081000</name>
</gene>
<protein>
    <submittedName>
        <fullName evidence="1">Uncharacterized protein</fullName>
    </submittedName>
</protein>
<keyword evidence="2" id="KW-1185">Reference proteome</keyword>
<comment type="caution">
    <text evidence="1">The sequence shown here is derived from an EMBL/GenBank/DDBJ whole genome shotgun (WGS) entry which is preliminary data.</text>
</comment>
<organism evidence="1 2">
    <name type="scientific">Carya illinoinensis</name>
    <name type="common">Pecan</name>
    <dbReference type="NCBI Taxonomy" id="32201"/>
    <lineage>
        <taxon>Eukaryota</taxon>
        <taxon>Viridiplantae</taxon>
        <taxon>Streptophyta</taxon>
        <taxon>Embryophyta</taxon>
        <taxon>Tracheophyta</taxon>
        <taxon>Spermatophyta</taxon>
        <taxon>Magnoliopsida</taxon>
        <taxon>eudicotyledons</taxon>
        <taxon>Gunneridae</taxon>
        <taxon>Pentapetalae</taxon>
        <taxon>rosids</taxon>
        <taxon>fabids</taxon>
        <taxon>Fagales</taxon>
        <taxon>Juglandaceae</taxon>
        <taxon>Carya</taxon>
    </lineage>
</organism>
<dbReference type="EMBL" id="CM031819">
    <property type="protein sequence ID" value="KAG6635988.1"/>
    <property type="molecule type" value="Genomic_DNA"/>
</dbReference>
<evidence type="ECO:0000313" key="2">
    <source>
        <dbReference type="Proteomes" id="UP000811609"/>
    </source>
</evidence>
<dbReference type="AlphaFoldDB" id="A0A8T1P148"/>
<dbReference type="Proteomes" id="UP000811609">
    <property type="component" value="Chromosome 11"/>
</dbReference>
<accession>A0A8T1P148</accession>
<proteinExistence type="predicted"/>